<dbReference type="EMBL" id="JAENHL010000008">
    <property type="protein sequence ID" value="MBK1870974.1"/>
    <property type="molecule type" value="Genomic_DNA"/>
</dbReference>
<organism evidence="1 2">
    <name type="scientific">Taklimakanibacter albus</name>
    <dbReference type="NCBI Taxonomy" id="2800327"/>
    <lineage>
        <taxon>Bacteria</taxon>
        <taxon>Pseudomonadati</taxon>
        <taxon>Pseudomonadota</taxon>
        <taxon>Alphaproteobacteria</taxon>
        <taxon>Hyphomicrobiales</taxon>
        <taxon>Aestuariivirgaceae</taxon>
        <taxon>Taklimakanibacter</taxon>
    </lineage>
</organism>
<name>A0ACC5RE45_9HYPH</name>
<evidence type="ECO:0000313" key="1">
    <source>
        <dbReference type="EMBL" id="MBK1870974.1"/>
    </source>
</evidence>
<proteinExistence type="predicted"/>
<reference evidence="1" key="1">
    <citation type="submission" date="2021-01" db="EMBL/GenBank/DDBJ databases">
        <authorList>
            <person name="Sun Q."/>
        </authorList>
    </citation>
    <scope>NUCLEOTIDE SEQUENCE</scope>
    <source>
        <strain evidence="1">YIM B02566</strain>
    </source>
</reference>
<gene>
    <name evidence="1" type="ORF">JHL16_31705</name>
</gene>
<keyword evidence="2" id="KW-1185">Reference proteome</keyword>
<protein>
    <submittedName>
        <fullName evidence="1">Lrp/AsnC family transcriptional regulator</fullName>
    </submittedName>
</protein>
<evidence type="ECO:0000313" key="2">
    <source>
        <dbReference type="Proteomes" id="UP000616151"/>
    </source>
</evidence>
<dbReference type="Proteomes" id="UP000616151">
    <property type="component" value="Unassembled WGS sequence"/>
</dbReference>
<accession>A0ACC5RE45</accession>
<sequence length="163" mass="17771">MSRHSEVNVKNNRRISGVALDAADHQILTALAGNARISMADLGRLIGMSAQSAADRARRLEDLGVISGYTVKLDHVALGLALGAYIRVRPAMGELPRVAALLADIPEIVECDRVTGDDCFIAKVFVARIEDLERVIDRLLPYAQTNTSIIQSSPVWRRTPRLG</sequence>
<comment type="caution">
    <text evidence="1">The sequence shown here is derived from an EMBL/GenBank/DDBJ whole genome shotgun (WGS) entry which is preliminary data.</text>
</comment>